<gene>
    <name evidence="4" type="ORF">DPMN_089062</name>
</gene>
<dbReference type="SUPFAM" id="SSF49764">
    <property type="entry name" value="HSP20-like chaperones"/>
    <property type="match status" value="1"/>
</dbReference>
<dbReference type="GO" id="GO:0051082">
    <property type="term" value="F:unfolded protein binding"/>
    <property type="evidence" value="ECO:0007669"/>
    <property type="project" value="TreeGrafter"/>
</dbReference>
<feature type="domain" description="SHSP" evidence="3">
    <location>
        <begin position="64"/>
        <end position="171"/>
    </location>
</feature>
<dbReference type="GO" id="GO:0042026">
    <property type="term" value="P:protein refolding"/>
    <property type="evidence" value="ECO:0007669"/>
    <property type="project" value="TreeGrafter"/>
</dbReference>
<dbReference type="InterPro" id="IPR008978">
    <property type="entry name" value="HSP20-like_chaperone"/>
</dbReference>
<keyword evidence="5" id="KW-1185">Reference proteome</keyword>
<dbReference type="GO" id="GO:0009408">
    <property type="term" value="P:response to heat"/>
    <property type="evidence" value="ECO:0007669"/>
    <property type="project" value="TreeGrafter"/>
</dbReference>
<evidence type="ECO:0000313" key="5">
    <source>
        <dbReference type="Proteomes" id="UP000828390"/>
    </source>
</evidence>
<comment type="similarity">
    <text evidence="1 2">Belongs to the small heat shock protein (HSP20) family.</text>
</comment>
<protein>
    <recommendedName>
        <fullName evidence="3">SHSP domain-containing protein</fullName>
    </recommendedName>
</protein>
<comment type="caution">
    <text evidence="4">The sequence shown here is derived from an EMBL/GenBank/DDBJ whole genome shotgun (WGS) entry which is preliminary data.</text>
</comment>
<accession>A0A9D4KV85</accession>
<dbReference type="PRINTS" id="PR00299">
    <property type="entry name" value="ACRYSTALLIN"/>
</dbReference>
<dbReference type="InterPro" id="IPR001436">
    <property type="entry name" value="Alpha-crystallin/sHSP_animal"/>
</dbReference>
<proteinExistence type="inferred from homology"/>
<evidence type="ECO:0000313" key="4">
    <source>
        <dbReference type="EMBL" id="KAH3846757.1"/>
    </source>
</evidence>
<dbReference type="GO" id="GO:0005737">
    <property type="term" value="C:cytoplasm"/>
    <property type="evidence" value="ECO:0007669"/>
    <property type="project" value="TreeGrafter"/>
</dbReference>
<evidence type="ECO:0000256" key="1">
    <source>
        <dbReference type="PROSITE-ProRule" id="PRU00285"/>
    </source>
</evidence>
<dbReference type="CDD" id="cd06526">
    <property type="entry name" value="metazoan_ACD"/>
    <property type="match status" value="1"/>
</dbReference>
<organism evidence="4 5">
    <name type="scientific">Dreissena polymorpha</name>
    <name type="common">Zebra mussel</name>
    <name type="synonym">Mytilus polymorpha</name>
    <dbReference type="NCBI Taxonomy" id="45954"/>
    <lineage>
        <taxon>Eukaryota</taxon>
        <taxon>Metazoa</taxon>
        <taxon>Spiralia</taxon>
        <taxon>Lophotrochozoa</taxon>
        <taxon>Mollusca</taxon>
        <taxon>Bivalvia</taxon>
        <taxon>Autobranchia</taxon>
        <taxon>Heteroconchia</taxon>
        <taxon>Euheterodonta</taxon>
        <taxon>Imparidentia</taxon>
        <taxon>Neoheterodontei</taxon>
        <taxon>Myida</taxon>
        <taxon>Dreissenoidea</taxon>
        <taxon>Dreissenidae</taxon>
        <taxon>Dreissena</taxon>
    </lineage>
</organism>
<dbReference type="Proteomes" id="UP000828390">
    <property type="component" value="Unassembled WGS sequence"/>
</dbReference>
<dbReference type="PROSITE" id="PS01031">
    <property type="entry name" value="SHSP"/>
    <property type="match status" value="1"/>
</dbReference>
<reference evidence="4" key="1">
    <citation type="journal article" date="2019" name="bioRxiv">
        <title>The Genome of the Zebra Mussel, Dreissena polymorpha: A Resource for Invasive Species Research.</title>
        <authorList>
            <person name="McCartney M.A."/>
            <person name="Auch B."/>
            <person name="Kono T."/>
            <person name="Mallez S."/>
            <person name="Zhang Y."/>
            <person name="Obille A."/>
            <person name="Becker A."/>
            <person name="Abrahante J.E."/>
            <person name="Garbe J."/>
            <person name="Badalamenti J.P."/>
            <person name="Herman A."/>
            <person name="Mangelson H."/>
            <person name="Liachko I."/>
            <person name="Sullivan S."/>
            <person name="Sone E.D."/>
            <person name="Koren S."/>
            <person name="Silverstein K.A.T."/>
            <person name="Beckman K.B."/>
            <person name="Gohl D.M."/>
        </authorList>
    </citation>
    <scope>NUCLEOTIDE SEQUENCE</scope>
    <source>
        <strain evidence="4">Duluth1</strain>
        <tissue evidence="4">Whole animal</tissue>
    </source>
</reference>
<dbReference type="Gene3D" id="2.60.40.790">
    <property type="match status" value="1"/>
</dbReference>
<reference evidence="4" key="2">
    <citation type="submission" date="2020-11" db="EMBL/GenBank/DDBJ databases">
        <authorList>
            <person name="McCartney M.A."/>
            <person name="Auch B."/>
            <person name="Kono T."/>
            <person name="Mallez S."/>
            <person name="Becker A."/>
            <person name="Gohl D.M."/>
            <person name="Silverstein K.A.T."/>
            <person name="Koren S."/>
            <person name="Bechman K.B."/>
            <person name="Herman A."/>
            <person name="Abrahante J.E."/>
            <person name="Garbe J."/>
        </authorList>
    </citation>
    <scope>NUCLEOTIDE SEQUENCE</scope>
    <source>
        <strain evidence="4">Duluth1</strain>
        <tissue evidence="4">Whole animal</tissue>
    </source>
</reference>
<evidence type="ECO:0000256" key="2">
    <source>
        <dbReference type="RuleBase" id="RU003616"/>
    </source>
</evidence>
<sequence>MSWSLVPLLTRDLDYFGRQRDLFSDWLHTFDDDWRSVAFDTSFRRFERELERFRSEMHQMDADHHEVAMDNPFVTDPDGNRKMSLRFNCSKFQPEEIKVQTKDGVLTVHAKHEENKPGKKVHLEYTKSFKLPENVDPNALKSTLTSDGVLHVEAPAPPAVEAPKEHLIPIEKL</sequence>
<dbReference type="PANTHER" id="PTHR45640:SF26">
    <property type="entry name" value="RE23625P"/>
    <property type="match status" value="1"/>
</dbReference>
<evidence type="ECO:0000259" key="3">
    <source>
        <dbReference type="PROSITE" id="PS01031"/>
    </source>
</evidence>
<dbReference type="InterPro" id="IPR002068">
    <property type="entry name" value="A-crystallin/Hsp20_dom"/>
</dbReference>
<name>A0A9D4KV85_DREPO</name>
<dbReference type="PANTHER" id="PTHR45640">
    <property type="entry name" value="HEAT SHOCK PROTEIN HSP-12.2-RELATED"/>
    <property type="match status" value="1"/>
</dbReference>
<dbReference type="EMBL" id="JAIWYP010000003">
    <property type="protein sequence ID" value="KAH3846757.1"/>
    <property type="molecule type" value="Genomic_DNA"/>
</dbReference>
<dbReference type="GO" id="GO:0005634">
    <property type="term" value="C:nucleus"/>
    <property type="evidence" value="ECO:0007669"/>
    <property type="project" value="TreeGrafter"/>
</dbReference>
<dbReference type="AlphaFoldDB" id="A0A9D4KV85"/>
<dbReference type="Pfam" id="PF00011">
    <property type="entry name" value="HSP20"/>
    <property type="match status" value="1"/>
</dbReference>